<dbReference type="InterPro" id="IPR028978">
    <property type="entry name" value="Chorismate_lyase_/UTRA_dom_sf"/>
</dbReference>
<dbReference type="SUPFAM" id="SSF64288">
    <property type="entry name" value="Chorismate lyase-like"/>
    <property type="match status" value="1"/>
</dbReference>
<proteinExistence type="predicted"/>
<dbReference type="PROSITE" id="PS50949">
    <property type="entry name" value="HTH_GNTR"/>
    <property type="match status" value="1"/>
</dbReference>
<evidence type="ECO:0000313" key="7">
    <source>
        <dbReference type="Proteomes" id="UP000254807"/>
    </source>
</evidence>
<evidence type="ECO:0000256" key="3">
    <source>
        <dbReference type="ARBA" id="ARBA00023125"/>
    </source>
</evidence>
<gene>
    <name evidence="6" type="primary">gmuR_1</name>
    <name evidence="6" type="ORF">NCTC12360_01486</name>
</gene>
<protein>
    <submittedName>
        <fullName evidence="6">GntR family transcriptional regulator</fullName>
    </submittedName>
</protein>
<dbReference type="GO" id="GO:0003700">
    <property type="term" value="F:DNA-binding transcription factor activity"/>
    <property type="evidence" value="ECO:0007669"/>
    <property type="project" value="InterPro"/>
</dbReference>
<sequence length="233" mass="26510">MAYYHDIAAAIRTQISHGKYEKNQKLPKQTELAITYKTSRVTIQKALNLLQVEGIIYAKKGTGTFVSEAYSTFDYNARVNRGLTKRLGKTGKLTSRIISFDTLLADEQEQSKLKLGKEDRIYDIVRLRLLDDVPVALEYTIMPVAVIPGITEEVLKGSVYEYISNTLQLPIGTSIRRIKADRPDIYDQQHLICSPNDPILEVEQTVYLENGTPFEFSQSRHRYDMGDFIVANN</sequence>
<dbReference type="GO" id="GO:0045892">
    <property type="term" value="P:negative regulation of DNA-templated transcription"/>
    <property type="evidence" value="ECO:0007669"/>
    <property type="project" value="TreeGrafter"/>
</dbReference>
<dbReference type="Gene3D" id="3.40.1410.10">
    <property type="entry name" value="Chorismate lyase-like"/>
    <property type="match status" value="1"/>
</dbReference>
<evidence type="ECO:0000256" key="2">
    <source>
        <dbReference type="ARBA" id="ARBA00023015"/>
    </source>
</evidence>
<dbReference type="OrthoDB" id="9815017at2"/>
<dbReference type="CDD" id="cd07377">
    <property type="entry name" value="WHTH_GntR"/>
    <property type="match status" value="1"/>
</dbReference>
<dbReference type="GO" id="GO:0003677">
    <property type="term" value="F:DNA binding"/>
    <property type="evidence" value="ECO:0007669"/>
    <property type="project" value="UniProtKB-KW"/>
</dbReference>
<dbReference type="Pfam" id="PF07702">
    <property type="entry name" value="UTRA"/>
    <property type="match status" value="1"/>
</dbReference>
<dbReference type="PANTHER" id="PTHR44846">
    <property type="entry name" value="MANNOSYL-D-GLYCERATE TRANSPORT/METABOLISM SYSTEM REPRESSOR MNGR-RELATED"/>
    <property type="match status" value="1"/>
</dbReference>
<dbReference type="InterPro" id="IPR011663">
    <property type="entry name" value="UTRA"/>
</dbReference>
<dbReference type="Pfam" id="PF00392">
    <property type="entry name" value="GntR"/>
    <property type="match status" value="1"/>
</dbReference>
<organism evidence="6 7">
    <name type="scientific">Enterococcus gallinarum</name>
    <dbReference type="NCBI Taxonomy" id="1353"/>
    <lineage>
        <taxon>Bacteria</taxon>
        <taxon>Bacillati</taxon>
        <taxon>Bacillota</taxon>
        <taxon>Bacilli</taxon>
        <taxon>Lactobacillales</taxon>
        <taxon>Enterococcaceae</taxon>
        <taxon>Enterococcus</taxon>
    </lineage>
</organism>
<keyword evidence="2" id="KW-0805">Transcription regulation</keyword>
<name>A0A376GYA7_ENTGA</name>
<dbReference type="SMART" id="SM00345">
    <property type="entry name" value="HTH_GNTR"/>
    <property type="match status" value="1"/>
</dbReference>
<dbReference type="Proteomes" id="UP000254807">
    <property type="component" value="Unassembled WGS sequence"/>
</dbReference>
<reference evidence="6 7" key="1">
    <citation type="submission" date="2018-06" db="EMBL/GenBank/DDBJ databases">
        <authorList>
            <consortium name="Pathogen Informatics"/>
            <person name="Doyle S."/>
        </authorList>
    </citation>
    <scope>NUCLEOTIDE SEQUENCE [LARGE SCALE GENOMIC DNA]</scope>
    <source>
        <strain evidence="6 7">NCTC12360</strain>
    </source>
</reference>
<dbReference type="Gene3D" id="1.10.10.10">
    <property type="entry name" value="Winged helix-like DNA-binding domain superfamily/Winged helix DNA-binding domain"/>
    <property type="match status" value="1"/>
</dbReference>
<keyword evidence="3" id="KW-0238">DNA-binding</keyword>
<dbReference type="InterPro" id="IPR036390">
    <property type="entry name" value="WH_DNA-bd_sf"/>
</dbReference>
<feature type="domain" description="HTH gntR-type" evidence="5">
    <location>
        <begin position="1"/>
        <end position="69"/>
    </location>
</feature>
<evidence type="ECO:0000256" key="4">
    <source>
        <dbReference type="ARBA" id="ARBA00023163"/>
    </source>
</evidence>
<dbReference type="InterPro" id="IPR000524">
    <property type="entry name" value="Tscrpt_reg_HTH_GntR"/>
</dbReference>
<keyword evidence="7" id="KW-1185">Reference proteome</keyword>
<keyword evidence="4" id="KW-0804">Transcription</keyword>
<dbReference type="SMART" id="SM00866">
    <property type="entry name" value="UTRA"/>
    <property type="match status" value="1"/>
</dbReference>
<accession>A0A376GYA7</accession>
<dbReference type="FunFam" id="3.40.1410.10:FF:000008">
    <property type="entry name" value="Transcriptional regulator, GntR family"/>
    <property type="match status" value="1"/>
</dbReference>
<keyword evidence="1" id="KW-0678">Repressor</keyword>
<dbReference type="EMBL" id="UFYW01000001">
    <property type="protein sequence ID" value="STD83026.1"/>
    <property type="molecule type" value="Genomic_DNA"/>
</dbReference>
<dbReference type="SUPFAM" id="SSF46785">
    <property type="entry name" value="Winged helix' DNA-binding domain"/>
    <property type="match status" value="1"/>
</dbReference>
<dbReference type="AlphaFoldDB" id="A0A376GYA7"/>
<dbReference type="RefSeq" id="WP_060814954.1">
    <property type="nucleotide sequence ID" value="NZ_JBHULA010000038.1"/>
</dbReference>
<dbReference type="InterPro" id="IPR036388">
    <property type="entry name" value="WH-like_DNA-bd_sf"/>
</dbReference>
<dbReference type="InterPro" id="IPR050679">
    <property type="entry name" value="Bact_HTH_transcr_reg"/>
</dbReference>
<evidence type="ECO:0000313" key="6">
    <source>
        <dbReference type="EMBL" id="STD83026.1"/>
    </source>
</evidence>
<dbReference type="PANTHER" id="PTHR44846:SF5">
    <property type="entry name" value="HTH-TYPE TRANSCRIPTIONAL REGULATOR GMUR"/>
    <property type="match status" value="1"/>
</dbReference>
<evidence type="ECO:0000259" key="5">
    <source>
        <dbReference type="PROSITE" id="PS50949"/>
    </source>
</evidence>
<dbReference type="PRINTS" id="PR00035">
    <property type="entry name" value="HTHGNTR"/>
</dbReference>
<evidence type="ECO:0000256" key="1">
    <source>
        <dbReference type="ARBA" id="ARBA00022491"/>
    </source>
</evidence>